<sequence>MEQMTLDPLYWAPITRFTRLRYLLSIYFTKLILTTGFLLRKLVIRFGGKSLSSGKPTLSKTYPCRPKLTHRVFFPKSYEAGKSLPLYIDVHGGGFAFGVPEHDDEFCHFFSNHFNLIVISVNYSLAPRVVFPVPSQDVAAVVEAILDDDSLPIDQSRVAIGGFSAGGNLALSASQFPALQGKIKAAIAWYAPVDWSVGYDYKCASRPYKNAKDVDGLAALAPIFNNVYLPTGTDQRDPLLSVLYADRKVLPPWIYSIGAEYDMLCDESRRMMVKLAGIEKLTESEKYAFEREGGKLRWTMVKDAKHSFTHWWLRAPKVAALRKPVAEEMFMEAGKWLTEQAFAE</sequence>
<dbReference type="Proteomes" id="UP000091956">
    <property type="component" value="Unassembled WGS sequence"/>
</dbReference>
<dbReference type="AlphaFoldDB" id="A0A2P2SWT8"/>
<feature type="transmembrane region" description="Helical" evidence="1">
    <location>
        <begin position="20"/>
        <end position="39"/>
    </location>
</feature>
<dbReference type="PANTHER" id="PTHR23024">
    <property type="entry name" value="ARYLACETAMIDE DEACETYLASE"/>
    <property type="match status" value="1"/>
</dbReference>
<dbReference type="EMBL" id="KV460206">
    <property type="protein sequence ID" value="OBU01296.1"/>
    <property type="molecule type" value="Genomic_DNA"/>
</dbReference>
<dbReference type="PANTHER" id="PTHR23024:SF648">
    <property type="entry name" value="ALPHA_BETA HYDROLASE FOLD PROTEIN"/>
    <property type="match status" value="1"/>
</dbReference>
<dbReference type="Pfam" id="PF07859">
    <property type="entry name" value="Abhydrolase_3"/>
    <property type="match status" value="1"/>
</dbReference>
<dbReference type="InterPro" id="IPR029058">
    <property type="entry name" value="AB_hydrolase_fold"/>
</dbReference>
<dbReference type="STRING" id="342668.A0A2P2SWT8"/>
<dbReference type="RefSeq" id="XP_018135028.1">
    <property type="nucleotide sequence ID" value="XM_018269594.2"/>
</dbReference>
<organism evidence="3 4">
    <name type="scientific">Pseudogymnoascus verrucosus</name>
    <dbReference type="NCBI Taxonomy" id="342668"/>
    <lineage>
        <taxon>Eukaryota</taxon>
        <taxon>Fungi</taxon>
        <taxon>Dikarya</taxon>
        <taxon>Ascomycota</taxon>
        <taxon>Pezizomycotina</taxon>
        <taxon>Leotiomycetes</taxon>
        <taxon>Thelebolales</taxon>
        <taxon>Thelebolaceae</taxon>
        <taxon>Pseudogymnoascus</taxon>
    </lineage>
</organism>
<proteinExistence type="predicted"/>
<dbReference type="GO" id="GO:0016787">
    <property type="term" value="F:hydrolase activity"/>
    <property type="evidence" value="ECO:0007669"/>
    <property type="project" value="InterPro"/>
</dbReference>
<evidence type="ECO:0000313" key="3">
    <source>
        <dbReference type="EMBL" id="OBU01296.1"/>
    </source>
</evidence>
<evidence type="ECO:0000313" key="4">
    <source>
        <dbReference type="Proteomes" id="UP000091956"/>
    </source>
</evidence>
<keyword evidence="4" id="KW-1185">Reference proteome</keyword>
<protein>
    <recommendedName>
        <fullName evidence="2">Alpha/beta hydrolase fold-3 domain-containing protein</fullName>
    </recommendedName>
</protein>
<reference evidence="3 4" key="1">
    <citation type="submission" date="2016-03" db="EMBL/GenBank/DDBJ databases">
        <title>Comparative genomics of Pseudogymnoascus destructans, the fungus causing white-nose syndrome of bats.</title>
        <authorList>
            <person name="Palmer J.M."/>
            <person name="Drees K.P."/>
            <person name="Foster J.T."/>
            <person name="Lindner D.L."/>
        </authorList>
    </citation>
    <scope>NUCLEOTIDE SEQUENCE [LARGE SCALE GENOMIC DNA]</scope>
    <source>
        <strain evidence="3 4">UAMH 10579</strain>
    </source>
</reference>
<keyword evidence="1" id="KW-0472">Membrane</keyword>
<reference evidence="4" key="2">
    <citation type="journal article" date="2018" name="Nat. Commun.">
        <title>Extreme sensitivity to ultraviolet light in the fungal pathogen causing white-nose syndrome of bats.</title>
        <authorList>
            <person name="Palmer J.M."/>
            <person name="Drees K.P."/>
            <person name="Foster J.T."/>
            <person name="Lindner D.L."/>
        </authorList>
    </citation>
    <scope>NUCLEOTIDE SEQUENCE [LARGE SCALE GENOMIC DNA]</scope>
    <source>
        <strain evidence="4">UAMH 10579</strain>
    </source>
</reference>
<dbReference type="Gene3D" id="3.40.50.1820">
    <property type="entry name" value="alpha/beta hydrolase"/>
    <property type="match status" value="1"/>
</dbReference>
<evidence type="ECO:0000256" key="1">
    <source>
        <dbReference type="SAM" id="Phobius"/>
    </source>
</evidence>
<gene>
    <name evidence="3" type="ORF">VE01_00061</name>
</gene>
<name>A0A2P2SWT8_9PEZI</name>
<keyword evidence="1" id="KW-1133">Transmembrane helix</keyword>
<evidence type="ECO:0000259" key="2">
    <source>
        <dbReference type="Pfam" id="PF07859"/>
    </source>
</evidence>
<dbReference type="SUPFAM" id="SSF53474">
    <property type="entry name" value="alpha/beta-Hydrolases"/>
    <property type="match status" value="1"/>
</dbReference>
<dbReference type="InterPro" id="IPR050466">
    <property type="entry name" value="Carboxylest/Gibb_receptor"/>
</dbReference>
<dbReference type="GeneID" id="28833447"/>
<dbReference type="OrthoDB" id="408631at2759"/>
<keyword evidence="1" id="KW-0812">Transmembrane</keyword>
<accession>A0A2P2SWT8</accession>
<dbReference type="InterPro" id="IPR013094">
    <property type="entry name" value="AB_hydrolase_3"/>
</dbReference>
<feature type="domain" description="Alpha/beta hydrolase fold-3" evidence="2">
    <location>
        <begin position="89"/>
        <end position="287"/>
    </location>
</feature>